<protein>
    <submittedName>
        <fullName evidence="1">Uncharacterized protein</fullName>
    </submittedName>
</protein>
<sequence length="16" mass="1828">MNNFCIAGHSHHMTID</sequence>
<reference evidence="1" key="1">
    <citation type="submission" date="2018-02" db="EMBL/GenBank/DDBJ databases">
        <title>Rhizophora mucronata_Transcriptome.</title>
        <authorList>
            <person name="Meera S.P."/>
            <person name="Sreeshan A."/>
            <person name="Augustine A."/>
        </authorList>
    </citation>
    <scope>NUCLEOTIDE SEQUENCE</scope>
    <source>
        <tissue evidence="1">Leaf</tissue>
    </source>
</reference>
<dbReference type="AlphaFoldDB" id="A0A2P2NFC6"/>
<proteinExistence type="predicted"/>
<dbReference type="EMBL" id="GGEC01060669">
    <property type="protein sequence ID" value="MBX41153.1"/>
    <property type="molecule type" value="Transcribed_RNA"/>
</dbReference>
<evidence type="ECO:0000313" key="1">
    <source>
        <dbReference type="EMBL" id="MBX41153.1"/>
    </source>
</evidence>
<accession>A0A2P2NFC6</accession>
<organism evidence="1">
    <name type="scientific">Rhizophora mucronata</name>
    <name type="common">Asiatic mangrove</name>
    <dbReference type="NCBI Taxonomy" id="61149"/>
    <lineage>
        <taxon>Eukaryota</taxon>
        <taxon>Viridiplantae</taxon>
        <taxon>Streptophyta</taxon>
        <taxon>Embryophyta</taxon>
        <taxon>Tracheophyta</taxon>
        <taxon>Spermatophyta</taxon>
        <taxon>Magnoliopsida</taxon>
        <taxon>eudicotyledons</taxon>
        <taxon>Gunneridae</taxon>
        <taxon>Pentapetalae</taxon>
        <taxon>rosids</taxon>
        <taxon>fabids</taxon>
        <taxon>Malpighiales</taxon>
        <taxon>Rhizophoraceae</taxon>
        <taxon>Rhizophora</taxon>
    </lineage>
</organism>
<name>A0A2P2NFC6_RHIMU</name>